<proteinExistence type="predicted"/>
<evidence type="ECO:0000313" key="2">
    <source>
        <dbReference type="Proteomes" id="UP000183120"/>
    </source>
</evidence>
<sequence>MSINNTQQFYREAMNYLYYYNNVRKHSSLQGKTPFQIVQDKCRNIDVRMRIVPPIILDRVSVDLGPWSGYHVLAQYQGMEQSIFLFHRG</sequence>
<accession>A0A1J4TQN8</accession>
<dbReference type="STRING" id="1805209.AUJ73_02110"/>
<reference evidence="1 2" key="1">
    <citation type="journal article" date="2016" name="Environ. Microbiol.">
        <title>Genomic resolution of a cold subsurface aquifer community provides metabolic insights for novel microbes adapted to high CO concentrations.</title>
        <authorList>
            <person name="Probst A.J."/>
            <person name="Castelle C.J."/>
            <person name="Singh A."/>
            <person name="Brown C.T."/>
            <person name="Anantharaman K."/>
            <person name="Sharon I."/>
            <person name="Hug L.A."/>
            <person name="Burstein D."/>
            <person name="Emerson J.B."/>
            <person name="Thomas B.C."/>
            <person name="Banfield J.F."/>
        </authorList>
    </citation>
    <scope>NUCLEOTIDE SEQUENCE [LARGE SCALE GENOMIC DNA]</scope>
    <source>
        <strain evidence="1">CG1_02_37_22</strain>
    </source>
</reference>
<dbReference type="GO" id="GO:0015074">
    <property type="term" value="P:DNA integration"/>
    <property type="evidence" value="ECO:0007669"/>
    <property type="project" value="InterPro"/>
</dbReference>
<evidence type="ECO:0008006" key="3">
    <source>
        <dbReference type="Google" id="ProtNLM"/>
    </source>
</evidence>
<name>A0A1J4TQN8_9BACT</name>
<protein>
    <recommendedName>
        <fullName evidence="3">Integrase catalytic domain-containing protein</fullName>
    </recommendedName>
</protein>
<dbReference type="Proteomes" id="UP000183120">
    <property type="component" value="Unassembled WGS sequence"/>
</dbReference>
<comment type="caution">
    <text evidence="1">The sequence shown here is derived from an EMBL/GenBank/DDBJ whole genome shotgun (WGS) entry which is preliminary data.</text>
</comment>
<organism evidence="1 2">
    <name type="scientific">Candidatus Gottesmanbacteria bacterium CG1_02_37_22</name>
    <dbReference type="NCBI Taxonomy" id="1805209"/>
    <lineage>
        <taxon>Bacteria</taxon>
        <taxon>Candidatus Gottesmaniibacteriota</taxon>
    </lineage>
</organism>
<dbReference type="EMBL" id="MNUY01000032">
    <property type="protein sequence ID" value="OIO14508.1"/>
    <property type="molecule type" value="Genomic_DNA"/>
</dbReference>
<gene>
    <name evidence="1" type="ORF">AUJ73_02110</name>
</gene>
<dbReference type="AlphaFoldDB" id="A0A1J4TQN8"/>
<evidence type="ECO:0000313" key="1">
    <source>
        <dbReference type="EMBL" id="OIO14508.1"/>
    </source>
</evidence>